<dbReference type="Gene3D" id="1.50.10.20">
    <property type="match status" value="1"/>
</dbReference>
<protein>
    <recommendedName>
        <fullName evidence="4">Squalene cyclase C-terminal domain-containing protein</fullName>
    </recommendedName>
</protein>
<dbReference type="SUPFAM" id="SSF48239">
    <property type="entry name" value="Terpenoid cyclases/Protein prenyltransferases"/>
    <property type="match status" value="1"/>
</dbReference>
<feature type="region of interest" description="Disordered" evidence="1">
    <location>
        <begin position="65"/>
        <end position="84"/>
    </location>
</feature>
<evidence type="ECO:0008006" key="4">
    <source>
        <dbReference type="Google" id="ProtNLM"/>
    </source>
</evidence>
<evidence type="ECO:0000313" key="2">
    <source>
        <dbReference type="EMBL" id="QEG37295.1"/>
    </source>
</evidence>
<organism evidence="2 3">
    <name type="scientific">Bythopirellula goksoeyrii</name>
    <dbReference type="NCBI Taxonomy" id="1400387"/>
    <lineage>
        <taxon>Bacteria</taxon>
        <taxon>Pseudomonadati</taxon>
        <taxon>Planctomycetota</taxon>
        <taxon>Planctomycetia</taxon>
        <taxon>Pirellulales</taxon>
        <taxon>Lacipirellulaceae</taxon>
        <taxon>Bythopirellula</taxon>
    </lineage>
</organism>
<dbReference type="AlphaFoldDB" id="A0A5B9QIA6"/>
<gene>
    <name evidence="2" type="ORF">Pr1d_46360</name>
</gene>
<keyword evidence="3" id="KW-1185">Reference proteome</keyword>
<evidence type="ECO:0000256" key="1">
    <source>
        <dbReference type="SAM" id="MobiDB-lite"/>
    </source>
</evidence>
<dbReference type="EMBL" id="CP042913">
    <property type="protein sequence ID" value="QEG37295.1"/>
    <property type="molecule type" value="Genomic_DNA"/>
</dbReference>
<dbReference type="Proteomes" id="UP000323917">
    <property type="component" value="Chromosome"/>
</dbReference>
<dbReference type="OrthoDB" id="244237at2"/>
<dbReference type="InterPro" id="IPR008930">
    <property type="entry name" value="Terpenoid_cyclase/PrenylTrfase"/>
</dbReference>
<accession>A0A5B9QIA6</accession>
<name>A0A5B9QIA6_9BACT</name>
<sequence>MKSDSLAVPQCGTWHSEFTMASQGMRMVIYQRTIAYGMAILVWSLLACSEFVLAESASTAKASSAEKTPYPLSVEGPKPASITPPSAAEITKAIERGVEFLLGSQLKQGAWGRSQNGKYYRIWSPVPEAHNAYRTATTSLAIMALVESRDLFDGELRERIEDSLDRSQAWLLENGSKLKRSAPDQYDDYMGYALYNVWGHAYAIHAAVSLHQRAEGDSELQEKLKQLVDLQIERLSAGEFLNGGWGYYDDPYSDKYGNPAHPRRAKLATPTGSSISFTTATVLIALKEAEKEFGIEVPTEVTKPAIASIERQRYPDFAYAYGEYLKYVPRMDINRPGGSLGRSQVCNLALRLYGDKLVTDEVVENWLNRLFARNGWLSMSRKRNYPGQSPHYADFSVAGYFYYYGHFYASMCIDQLPEDERPFFRGQLAHVLLPLQESDGSWWDYILYDYHQQYGTAMAISSLVRCLPSDR</sequence>
<evidence type="ECO:0000313" key="3">
    <source>
        <dbReference type="Proteomes" id="UP000323917"/>
    </source>
</evidence>
<proteinExistence type="predicted"/>
<reference evidence="2 3" key="1">
    <citation type="submission" date="2019-08" db="EMBL/GenBank/DDBJ databases">
        <title>Deep-cultivation of Planctomycetes and their phenomic and genomic characterization uncovers novel biology.</title>
        <authorList>
            <person name="Wiegand S."/>
            <person name="Jogler M."/>
            <person name="Boedeker C."/>
            <person name="Pinto D."/>
            <person name="Vollmers J."/>
            <person name="Rivas-Marin E."/>
            <person name="Kohn T."/>
            <person name="Peeters S.H."/>
            <person name="Heuer A."/>
            <person name="Rast P."/>
            <person name="Oberbeckmann S."/>
            <person name="Bunk B."/>
            <person name="Jeske O."/>
            <person name="Meyerdierks A."/>
            <person name="Storesund J.E."/>
            <person name="Kallscheuer N."/>
            <person name="Luecker S."/>
            <person name="Lage O.M."/>
            <person name="Pohl T."/>
            <person name="Merkel B.J."/>
            <person name="Hornburger P."/>
            <person name="Mueller R.-W."/>
            <person name="Bruemmer F."/>
            <person name="Labrenz M."/>
            <person name="Spormann A.M."/>
            <person name="Op den Camp H."/>
            <person name="Overmann J."/>
            <person name="Amann R."/>
            <person name="Jetten M.S.M."/>
            <person name="Mascher T."/>
            <person name="Medema M.H."/>
            <person name="Devos D.P."/>
            <person name="Kaster A.-K."/>
            <person name="Ovreas L."/>
            <person name="Rohde M."/>
            <person name="Galperin M.Y."/>
            <person name="Jogler C."/>
        </authorList>
    </citation>
    <scope>NUCLEOTIDE SEQUENCE [LARGE SCALE GENOMIC DNA]</scope>
    <source>
        <strain evidence="2 3">Pr1d</strain>
    </source>
</reference>
<dbReference type="KEGG" id="bgok:Pr1d_46360"/>